<feature type="domain" description="FAD-binding PCMH-type" evidence="7">
    <location>
        <begin position="397"/>
        <end position="567"/>
    </location>
</feature>
<feature type="transmembrane region" description="Helical" evidence="6">
    <location>
        <begin position="111"/>
        <end position="129"/>
    </location>
</feature>
<dbReference type="GO" id="GO:0005737">
    <property type="term" value="C:cytoplasm"/>
    <property type="evidence" value="ECO:0007669"/>
    <property type="project" value="TreeGrafter"/>
</dbReference>
<keyword evidence="3 6" id="KW-0812">Transmembrane</keyword>
<feature type="transmembrane region" description="Helical" evidence="6">
    <location>
        <begin position="1381"/>
        <end position="1399"/>
    </location>
</feature>
<dbReference type="InterPro" id="IPR001254">
    <property type="entry name" value="Trypsin_dom"/>
</dbReference>
<dbReference type="PROSITE" id="PS00134">
    <property type="entry name" value="TRYPSIN_HIS"/>
    <property type="match status" value="1"/>
</dbReference>
<feature type="transmembrane region" description="Helical" evidence="6">
    <location>
        <begin position="182"/>
        <end position="204"/>
    </location>
</feature>
<evidence type="ECO:0000256" key="3">
    <source>
        <dbReference type="ARBA" id="ARBA00022692"/>
    </source>
</evidence>
<gene>
    <name evidence="8" type="ORF">FCIRC_1386</name>
</gene>
<dbReference type="InterPro" id="IPR001171">
    <property type="entry name" value="ERG24_DHCR-like"/>
</dbReference>
<feature type="transmembrane region" description="Helical" evidence="6">
    <location>
        <begin position="1229"/>
        <end position="1245"/>
    </location>
</feature>
<dbReference type="EMBL" id="JAAQPE010000049">
    <property type="protein sequence ID" value="KAF5689283.1"/>
    <property type="molecule type" value="Genomic_DNA"/>
</dbReference>
<organism evidence="8 9">
    <name type="scientific">Fusarium circinatum</name>
    <name type="common">Pitch canker fungus</name>
    <name type="synonym">Gibberella circinata</name>
    <dbReference type="NCBI Taxonomy" id="48490"/>
    <lineage>
        <taxon>Eukaryota</taxon>
        <taxon>Fungi</taxon>
        <taxon>Dikarya</taxon>
        <taxon>Ascomycota</taxon>
        <taxon>Pezizomycotina</taxon>
        <taxon>Sordariomycetes</taxon>
        <taxon>Hypocreomycetidae</taxon>
        <taxon>Hypocreales</taxon>
        <taxon>Nectriaceae</taxon>
        <taxon>Fusarium</taxon>
        <taxon>Fusarium fujikuroi species complex</taxon>
    </lineage>
</organism>
<keyword evidence="5 6" id="KW-0472">Membrane</keyword>
<evidence type="ECO:0000256" key="2">
    <source>
        <dbReference type="ARBA" id="ARBA00012405"/>
    </source>
</evidence>
<dbReference type="Pfam" id="PF00089">
    <property type="entry name" value="Trypsin"/>
    <property type="match status" value="1"/>
</dbReference>
<evidence type="ECO:0000256" key="6">
    <source>
        <dbReference type="SAM" id="Phobius"/>
    </source>
</evidence>
<comment type="subcellular location">
    <subcellularLocation>
        <location evidence="1">Membrane</location>
        <topology evidence="1">Single-pass membrane protein</topology>
    </subcellularLocation>
</comment>
<reference evidence="9" key="1">
    <citation type="journal article" date="2020" name="BMC Genomics">
        <title>Correction to: Identification and distribution of gene clusters required for synthesis of sphingolipid metabolism inhibitors in diverse species of the filamentous fungus Fusarium.</title>
        <authorList>
            <person name="Kim H.S."/>
            <person name="Lohmar J.M."/>
            <person name="Busman M."/>
            <person name="Brown D.W."/>
            <person name="Naumann T.A."/>
            <person name="Divon H.H."/>
            <person name="Lysoe E."/>
            <person name="Uhlig S."/>
            <person name="Proctor R.H."/>
        </authorList>
    </citation>
    <scope>NUCLEOTIDE SEQUENCE [LARGE SCALE GENOMIC DNA]</scope>
    <source>
        <strain evidence="9">NRRL 25331</strain>
    </source>
</reference>
<feature type="transmembrane region" description="Helical" evidence="6">
    <location>
        <begin position="1265"/>
        <end position="1285"/>
    </location>
</feature>
<feature type="transmembrane region" description="Helical" evidence="6">
    <location>
        <begin position="56"/>
        <end position="78"/>
    </location>
</feature>
<evidence type="ECO:0000259" key="7">
    <source>
        <dbReference type="PROSITE" id="PS51387"/>
    </source>
</evidence>
<dbReference type="Pfam" id="PF01565">
    <property type="entry name" value="FAD_binding_4"/>
    <property type="match status" value="1"/>
</dbReference>
<feature type="transmembrane region" description="Helical" evidence="6">
    <location>
        <begin position="335"/>
        <end position="354"/>
    </location>
</feature>
<dbReference type="GO" id="GO:0016126">
    <property type="term" value="P:sterol biosynthetic process"/>
    <property type="evidence" value="ECO:0007669"/>
    <property type="project" value="InterPro"/>
</dbReference>
<dbReference type="PROSITE" id="PS01017">
    <property type="entry name" value="STEROL_REDUCT_1"/>
    <property type="match status" value="1"/>
</dbReference>
<comment type="caution">
    <text evidence="8">The sequence shown here is derived from an EMBL/GenBank/DDBJ whole genome shotgun (WGS) entry which is preliminary data.</text>
</comment>
<dbReference type="PROSITE" id="PS51387">
    <property type="entry name" value="FAD_PCMH"/>
    <property type="match status" value="1"/>
</dbReference>
<dbReference type="GO" id="GO:0050614">
    <property type="term" value="F:Delta24-sterol reductase activity"/>
    <property type="evidence" value="ECO:0007669"/>
    <property type="project" value="UniProtKB-EC"/>
</dbReference>
<sequence length="2172" mass="242337">MARIAEGLPMAGSTTTITTQRKKKPIEAKALTTEVQMLAGADVWGRAAFGRSWLRSLVGASPLFLAPMASISIFITLAEYEGSLSLFADAVKEHGFWTICAQYGPHLTTKGIAAVICFVGIQALLYCLLPGEQHQGQLTPAGYLLSYKINGLSAWIVTHLLYALLSWLGILDPGFIPHNWSSLIGAMNLAGFVISALALVKAYVMPTHPEDRKFSGSFLYDFFMGIELNPRLGENFDLKLFSNGRAGMMVWTLIDFSNMAYQYQNQGFVEPSLILVTALQTIYVVDFFVNESWYLRTIDVKFDHYGFYLSWGCFCFLPTTYTIQGQYLGRYPSSASTPYLAFFFTLGVAGYILFRSVNHQKEIVRRTGGKCTIWGKPAECIVASFRTSDGRQHRSLLLCSASALVRWLGDIADKIRDFYKLRQPYRVSHGSSSSTRPLHGSDTNVVDISMLSQVITVDSAQRTCLVEPNVPMDRLIDATMPYGLVPPVVMEFPGITTGGGFAGTSGESSSFRHGFFNETIDFVEMILGNGDKIRASRQEHKDLFYGAAGAAGTLGLTTLMQVRLVEAKQFVKTTYHRVDSVTSAISTTKQCREKVDIDYVDGILYSKEHGVVITGELTNTQPSDSLVRTFSNAGDHWFYLHVKEQTEYLPPSATVTEYIPLGEYLFRYDRAAFWVDRQGYTYFKFVPFNKFFRWLLDDYSHTRTLYHALHASRISDQFVVQDLALPYNTAEAFVDWVDTELRIWPLWLCSLKGCRTPTFHPVTKGSSDSGAGNDISQPMLNIGVWGWGPSDREEFKAKNEALEKRLAELGGRKWLYAHTYYTEEQFWDLYDRLWYERLRERYFATTLPTVYDKVKKSGPDVYGTNEKGWGLGTLLNKWPIGGIYGMILAFYSGDINLHRRAKWSYVIYNYFLINWAAEMLPDSNADMQINILADGDVHEDDVSVNKALQAARQSLHLHLFSNHPHRQELVLNQTRRFAKMVERSFQYLPTLNFTDSPFKQFTIPQDWRAWEVAWLYRLPAIITHDTVPARLIENGCIIDNVTNCHKACGSEQHMFSNPETLWNCLTLATVAMMSTNRGLDSISNETLEEVGRKFNTGPLDEFWRLGALLSYVKCALQSCSDSKFGGCPPELWTFHCQMITSKNIKDLGRIMSTEYCDKADPGIDYDIAGPGIIVAYLIQFTIVVFFALCYKITKTWGRRDGLYWQKVVTRSSFGVAVASTLVDLQEAQAVFLGTISIATIITFSSSSGTGLGNINSLLSWLTNNLTVRGMVSAGMYPLLFVQLILQKTHNRWWYTLALVFINWILVVLIARPQTVDEPSLLRHFNMTSPLERCGNHTGPRTFCQTFNKAAERGSSSTTGEEFGHLDRDAESFFKFHSRIQAPMHVIMAFLILDWILAMMRMHLFERGDWLSHKARALMDSLPSCVKSFYTQKHFVLFTGAIWISMEVLTIVMGAIGVNEFAAFMHLLSGGESGSESKVALSKWGFGQLVAVCVWVPVILKFACLLVDGALPGWRKRLGQFVEITQRKETETDENDVVMETLLPSRPTKRGQTDEVEGPCRNNAPQSSLIHFATSAPFDQFYTTMASSNPERTYARWSLRDVSPTSATDVLPIGPEADGIQTVFADDSRRLVDTADIQPGGKYHSIVKLQVRFEGQDASDTRHAQATGWLIMPHIIITAAHCVYDHTHDFGRAVQVRAFVGYNGKNSLDKPGAQFRRGLKVVVPKDWIISDTNRASDVAFIKVEEFSNVVRIAQQPTVGVVNKMLLSVVGYPCDKSLGDEWGAQMYEMTKRIDCDLSKTAFNLLEHTISCASGQSGSPILMSGESKSIGVASYGTGNRNTATVFRGGFGTYLSAMSGVMYALDRGPPGDEDIRYITTDGSPEGSTREEPLSDGIAFWKIFNKVASVGQTIDRSVLRTGFPFLGQVGGPIAAVAGTALGVLSKLGADASIDIGSVHVNHRHYAARAVVAEAAMQTVIKMDPHKANDLKILDKIEDQFPEAKDIVPRVAKLITPGIVESALRISVDAQAAGEDISRLYPLLPPKNDSLSDDAKLFIDAFTRYINQGNANEMSEFLESIVETGLSTGYPNMNGITRAIGESELSVTDMSHHVEILCHRALIGDTCLQALIAIPLDRWMQKGLFDHFVATVGRIGRTVIEVAPVVTQNILSDLKRDE</sequence>
<evidence type="ECO:0000256" key="1">
    <source>
        <dbReference type="ARBA" id="ARBA00004167"/>
    </source>
</evidence>
<dbReference type="InterPro" id="IPR040165">
    <property type="entry name" value="Diminuto-like"/>
</dbReference>
<dbReference type="InterPro" id="IPR016166">
    <property type="entry name" value="FAD-bd_PCMH"/>
</dbReference>
<evidence type="ECO:0000313" key="9">
    <source>
        <dbReference type="Proteomes" id="UP000572754"/>
    </source>
</evidence>
<dbReference type="GO" id="GO:0000246">
    <property type="term" value="F:Delta24(24-1) sterol reductase activity"/>
    <property type="evidence" value="ECO:0007669"/>
    <property type="project" value="TreeGrafter"/>
</dbReference>
<feature type="transmembrane region" description="Helical" evidence="6">
    <location>
        <begin position="1167"/>
        <end position="1190"/>
    </location>
</feature>
<dbReference type="Proteomes" id="UP000572754">
    <property type="component" value="Unassembled WGS sequence"/>
</dbReference>
<dbReference type="InterPro" id="IPR016169">
    <property type="entry name" value="FAD-bd_PCMH_sub2"/>
</dbReference>
<dbReference type="Gene3D" id="3.30.465.10">
    <property type="match status" value="1"/>
</dbReference>
<dbReference type="GO" id="GO:0006508">
    <property type="term" value="P:proteolysis"/>
    <property type="evidence" value="ECO:0007669"/>
    <property type="project" value="InterPro"/>
</dbReference>
<dbReference type="Gene3D" id="2.40.10.10">
    <property type="entry name" value="Trypsin-like serine proteases"/>
    <property type="match status" value="2"/>
</dbReference>
<dbReference type="GO" id="GO:0016020">
    <property type="term" value="C:membrane"/>
    <property type="evidence" value="ECO:0007669"/>
    <property type="project" value="UniProtKB-SubCell"/>
</dbReference>
<dbReference type="GO" id="GO:0004252">
    <property type="term" value="F:serine-type endopeptidase activity"/>
    <property type="evidence" value="ECO:0007669"/>
    <property type="project" value="InterPro"/>
</dbReference>
<proteinExistence type="predicted"/>
<dbReference type="PANTHER" id="PTHR10801:SF10">
    <property type="entry name" value="FAD BINDING DOMAIN PROTEIN (AFU_ORTHOLOGUE AFUA_6G14300)"/>
    <property type="match status" value="1"/>
</dbReference>
<accession>A0A8H5XBI5</accession>
<dbReference type="EC" id="1.3.1.72" evidence="2"/>
<dbReference type="GO" id="GO:0071949">
    <property type="term" value="F:FAD binding"/>
    <property type="evidence" value="ECO:0007669"/>
    <property type="project" value="InterPro"/>
</dbReference>
<evidence type="ECO:0000256" key="5">
    <source>
        <dbReference type="ARBA" id="ARBA00023136"/>
    </source>
</evidence>
<dbReference type="Pfam" id="PF01222">
    <property type="entry name" value="ERG4_ERG24"/>
    <property type="match status" value="1"/>
</dbReference>
<feature type="transmembrane region" description="Helical" evidence="6">
    <location>
        <begin position="1434"/>
        <end position="1457"/>
    </location>
</feature>
<dbReference type="InterPro" id="IPR036318">
    <property type="entry name" value="FAD-bd_PCMH-like_sf"/>
</dbReference>
<dbReference type="InterPro" id="IPR043504">
    <property type="entry name" value="Peptidase_S1_PA_chymotrypsin"/>
</dbReference>
<evidence type="ECO:0000256" key="4">
    <source>
        <dbReference type="ARBA" id="ARBA00022989"/>
    </source>
</evidence>
<feature type="transmembrane region" description="Helical" evidence="6">
    <location>
        <begin position="1292"/>
        <end position="1310"/>
    </location>
</feature>
<dbReference type="SUPFAM" id="SSF56176">
    <property type="entry name" value="FAD-binding/transporter-associated domain-like"/>
    <property type="match status" value="1"/>
</dbReference>
<keyword evidence="4 6" id="KW-1133">Transmembrane helix</keyword>
<keyword evidence="9" id="KW-1185">Reference proteome</keyword>
<dbReference type="InterPro" id="IPR018114">
    <property type="entry name" value="TRYPSIN_HIS"/>
</dbReference>
<feature type="transmembrane region" description="Helical" evidence="6">
    <location>
        <begin position="149"/>
        <end position="170"/>
    </location>
</feature>
<feature type="transmembrane region" description="Helical" evidence="6">
    <location>
        <begin position="305"/>
        <end position="323"/>
    </location>
</feature>
<dbReference type="InterPro" id="IPR018083">
    <property type="entry name" value="Sterol_reductase_CS"/>
</dbReference>
<dbReference type="InterPro" id="IPR009003">
    <property type="entry name" value="Peptidase_S1_PA"/>
</dbReference>
<reference evidence="8 9" key="2">
    <citation type="submission" date="2020-05" db="EMBL/GenBank/DDBJ databases">
        <title>Identification and distribution of gene clusters putatively required for synthesis of sphingolipid metabolism inhibitors in phylogenetically diverse species of the filamentous fungus Fusarium.</title>
        <authorList>
            <person name="Kim H.-S."/>
            <person name="Busman M."/>
            <person name="Brown D.W."/>
            <person name="Divon H."/>
            <person name="Uhlig S."/>
            <person name="Proctor R.H."/>
        </authorList>
    </citation>
    <scope>NUCLEOTIDE SEQUENCE [LARGE SCALE GENOMIC DNA]</scope>
    <source>
        <strain evidence="8 9">NRRL 25331</strain>
    </source>
</reference>
<evidence type="ECO:0000313" key="8">
    <source>
        <dbReference type="EMBL" id="KAF5689283.1"/>
    </source>
</evidence>
<dbReference type="InterPro" id="IPR006094">
    <property type="entry name" value="Oxid_FAD_bind_N"/>
</dbReference>
<dbReference type="SUPFAM" id="SSF50494">
    <property type="entry name" value="Trypsin-like serine proteases"/>
    <property type="match status" value="1"/>
</dbReference>
<name>A0A8H5XBI5_FUSCI</name>
<protein>
    <recommendedName>
        <fullName evidence="2">Delta(24)-sterol reductase</fullName>
        <ecNumber evidence="2">1.3.1.72</ecNumber>
    </recommendedName>
</protein>
<dbReference type="PANTHER" id="PTHR10801">
    <property type="entry name" value="24-DEHYDROCHOLESTEROL REDUCTASE"/>
    <property type="match status" value="1"/>
</dbReference>